<name>A0A3B0ZA54_9ZZZZ</name>
<dbReference type="Pfam" id="PF13740">
    <property type="entry name" value="ACT_6"/>
    <property type="match status" value="1"/>
</dbReference>
<dbReference type="PROSITE" id="PS51671">
    <property type="entry name" value="ACT"/>
    <property type="match status" value="2"/>
</dbReference>
<gene>
    <name evidence="2" type="ORF">MNBD_GAMMA17-2242</name>
</gene>
<reference evidence="2" key="1">
    <citation type="submission" date="2018-06" db="EMBL/GenBank/DDBJ databases">
        <authorList>
            <person name="Zhirakovskaya E."/>
        </authorList>
    </citation>
    <scope>NUCLEOTIDE SEQUENCE</scope>
</reference>
<dbReference type="EMBL" id="UOFQ01000096">
    <property type="protein sequence ID" value="VAW88411.1"/>
    <property type="molecule type" value="Genomic_DNA"/>
</dbReference>
<dbReference type="InterPro" id="IPR050990">
    <property type="entry name" value="UPF0237/GcvR_regulator"/>
</dbReference>
<dbReference type="PANTHER" id="PTHR34875:SF6">
    <property type="entry name" value="UPF0237 PROTEIN MJ1558"/>
    <property type="match status" value="1"/>
</dbReference>
<feature type="domain" description="ACT" evidence="1">
    <location>
        <begin position="92"/>
        <end position="170"/>
    </location>
</feature>
<feature type="domain" description="ACT" evidence="1">
    <location>
        <begin position="6"/>
        <end position="81"/>
    </location>
</feature>
<sequence length="173" mass="18481">MDKWFMAVVVGPDRPGIVAKVTSALFDGGCNLGEASMTRLGGNFTMMLMVQSEGREKALRELLAPVIESLGLHLHLDSIKGELHHHVEPDVRITLFGKDRSGIVAHATATLAEAGLHILSLESDVAGSKEKPVYVLHIEGEAQEGIPSLESALEIIASEGIETRLSPIDVVIG</sequence>
<dbReference type="InterPro" id="IPR002912">
    <property type="entry name" value="ACT_dom"/>
</dbReference>
<dbReference type="PANTHER" id="PTHR34875">
    <property type="entry name" value="UPF0237 PROTEIN MJ1558"/>
    <property type="match status" value="1"/>
</dbReference>
<dbReference type="AlphaFoldDB" id="A0A3B0ZA54"/>
<organism evidence="2">
    <name type="scientific">hydrothermal vent metagenome</name>
    <dbReference type="NCBI Taxonomy" id="652676"/>
    <lineage>
        <taxon>unclassified sequences</taxon>
        <taxon>metagenomes</taxon>
        <taxon>ecological metagenomes</taxon>
    </lineage>
</organism>
<proteinExistence type="predicted"/>
<evidence type="ECO:0000313" key="2">
    <source>
        <dbReference type="EMBL" id="VAW88411.1"/>
    </source>
</evidence>
<dbReference type="InterPro" id="IPR045865">
    <property type="entry name" value="ACT-like_dom_sf"/>
</dbReference>
<evidence type="ECO:0000259" key="1">
    <source>
        <dbReference type="PROSITE" id="PS51671"/>
    </source>
</evidence>
<dbReference type="Gene3D" id="3.30.70.260">
    <property type="match status" value="2"/>
</dbReference>
<protein>
    <submittedName>
        <fullName evidence="2">Glycine cleavage system transcriptional antiactivator GcvR</fullName>
    </submittedName>
</protein>
<accession>A0A3B0ZA54</accession>
<dbReference type="SUPFAM" id="SSF55021">
    <property type="entry name" value="ACT-like"/>
    <property type="match status" value="2"/>
</dbReference>